<feature type="region of interest" description="Disordered" evidence="9">
    <location>
        <begin position="216"/>
        <end position="239"/>
    </location>
</feature>
<accession>A0A517L786</accession>
<dbReference type="PANTHER" id="PTHR14401:SF6">
    <property type="entry name" value="CENTROMERE PROTEIN K"/>
    <property type="match status" value="1"/>
</dbReference>
<sequence>MTNVIDNIKNYALEANGSRNQGMELDASDAQTDARLDRTIKELQERLRARKLELEKQLRVIKRAYEEMTPEKPDMPSIDSALPTLLATRTIKLSILSTKQDIELSQSHLESCNRQIDREESQLTDFKTLSTSLAARTVRLQTAQEQKEGRSSSDKAKELLRVKNKRKQDFQREIKMLQKALDNFVEQHLAAMLAAEELGGPVVGELADVDEDMLTAGFSNQGKPKTSRKEMTASGEAKRQRRIDEIWGSGDETPHENEKDAAAEEVRKLLVELFEARGGYVELKRDSAVARFVVRAKVAQFHPKDAKRLRLIDFARELDA</sequence>
<proteinExistence type="inferred from homology"/>
<organism evidence="10 11">
    <name type="scientific">Venturia effusa</name>
    <dbReference type="NCBI Taxonomy" id="50376"/>
    <lineage>
        <taxon>Eukaryota</taxon>
        <taxon>Fungi</taxon>
        <taxon>Dikarya</taxon>
        <taxon>Ascomycota</taxon>
        <taxon>Pezizomycotina</taxon>
        <taxon>Dothideomycetes</taxon>
        <taxon>Pleosporomycetidae</taxon>
        <taxon>Venturiales</taxon>
        <taxon>Venturiaceae</taxon>
        <taxon>Venturia</taxon>
    </lineage>
</organism>
<dbReference type="AlphaFoldDB" id="A0A517L786"/>
<comment type="similarity">
    <text evidence="3">Belongs to the CENP-K/MCM22 family.</text>
</comment>
<dbReference type="Proteomes" id="UP000316270">
    <property type="component" value="Chromosome 6"/>
</dbReference>
<dbReference type="InterPro" id="IPR020993">
    <property type="entry name" value="Centromere_CenpK"/>
</dbReference>
<protein>
    <submittedName>
        <fullName evidence="10">Uncharacterized protein</fullName>
    </submittedName>
</protein>
<keyword evidence="6" id="KW-0539">Nucleus</keyword>
<evidence type="ECO:0000256" key="6">
    <source>
        <dbReference type="ARBA" id="ARBA00023242"/>
    </source>
</evidence>
<reference evidence="10 11" key="1">
    <citation type="submission" date="2019-07" db="EMBL/GenBank/DDBJ databases">
        <title>Finished genome of Venturia effusa.</title>
        <authorList>
            <person name="Young C.A."/>
            <person name="Cox M.P."/>
            <person name="Ganley A.R.D."/>
            <person name="David W.J."/>
        </authorList>
    </citation>
    <scope>NUCLEOTIDE SEQUENCE [LARGE SCALE GENOMIC DNA]</scope>
    <source>
        <strain evidence="11">albino</strain>
    </source>
</reference>
<dbReference type="GO" id="GO:0000070">
    <property type="term" value="P:mitotic sister chromatid segregation"/>
    <property type="evidence" value="ECO:0007669"/>
    <property type="project" value="TreeGrafter"/>
</dbReference>
<evidence type="ECO:0000256" key="9">
    <source>
        <dbReference type="SAM" id="MobiDB-lite"/>
    </source>
</evidence>
<evidence type="ECO:0000256" key="1">
    <source>
        <dbReference type="ARBA" id="ARBA00004123"/>
    </source>
</evidence>
<feature type="compositionally biased region" description="Basic and acidic residues" evidence="9">
    <location>
        <begin position="227"/>
        <end position="239"/>
    </location>
</feature>
<dbReference type="EMBL" id="CP042190">
    <property type="protein sequence ID" value="QDS71497.1"/>
    <property type="molecule type" value="Genomic_DNA"/>
</dbReference>
<evidence type="ECO:0000256" key="5">
    <source>
        <dbReference type="ARBA" id="ARBA00023054"/>
    </source>
</evidence>
<evidence type="ECO:0000313" key="11">
    <source>
        <dbReference type="Proteomes" id="UP000316270"/>
    </source>
</evidence>
<name>A0A517L786_9PEZI</name>
<dbReference type="GO" id="GO:0005634">
    <property type="term" value="C:nucleus"/>
    <property type="evidence" value="ECO:0007669"/>
    <property type="project" value="UniProtKB-SubCell"/>
</dbReference>
<comment type="subcellular location">
    <subcellularLocation>
        <location evidence="2">Chromosome</location>
        <location evidence="2">Centromere</location>
    </subcellularLocation>
    <subcellularLocation>
        <location evidence="1">Nucleus</location>
    </subcellularLocation>
</comment>
<evidence type="ECO:0000256" key="3">
    <source>
        <dbReference type="ARBA" id="ARBA00005795"/>
    </source>
</evidence>
<evidence type="ECO:0000256" key="4">
    <source>
        <dbReference type="ARBA" id="ARBA00022454"/>
    </source>
</evidence>
<keyword evidence="4" id="KW-0158">Chromosome</keyword>
<evidence type="ECO:0000313" key="10">
    <source>
        <dbReference type="EMBL" id="QDS71497.1"/>
    </source>
</evidence>
<dbReference type="GO" id="GO:0051382">
    <property type="term" value="P:kinetochore assembly"/>
    <property type="evidence" value="ECO:0007669"/>
    <property type="project" value="InterPro"/>
</dbReference>
<evidence type="ECO:0000256" key="2">
    <source>
        <dbReference type="ARBA" id="ARBA00004584"/>
    </source>
</evidence>
<evidence type="ECO:0000256" key="8">
    <source>
        <dbReference type="SAM" id="Coils"/>
    </source>
</evidence>
<dbReference type="PANTHER" id="PTHR14401">
    <property type="entry name" value="CENTROMERE PROTEIN K"/>
    <property type="match status" value="1"/>
</dbReference>
<feature type="coiled-coil region" evidence="8">
    <location>
        <begin position="160"/>
        <end position="187"/>
    </location>
</feature>
<evidence type="ECO:0000256" key="7">
    <source>
        <dbReference type="ARBA" id="ARBA00023328"/>
    </source>
</evidence>
<keyword evidence="5 8" id="KW-0175">Coiled coil</keyword>
<keyword evidence="11" id="KW-1185">Reference proteome</keyword>
<dbReference type="GO" id="GO:0000775">
    <property type="term" value="C:chromosome, centromeric region"/>
    <property type="evidence" value="ECO:0007669"/>
    <property type="project" value="UniProtKB-SubCell"/>
</dbReference>
<dbReference type="OrthoDB" id="9445768at2759"/>
<keyword evidence="7" id="KW-0137">Centromere</keyword>
<gene>
    <name evidence="10" type="ORF">FKW77_004606</name>
</gene>